<keyword evidence="2" id="KW-0560">Oxidoreductase</keyword>
<dbReference type="AlphaFoldDB" id="A0A517LWH3"/>
<feature type="domain" description="Amine oxidase" evidence="1">
    <location>
        <begin position="16"/>
        <end position="412"/>
    </location>
</feature>
<protein>
    <submittedName>
        <fullName evidence="2">Protoporphyrinogen oxidase</fullName>
        <ecNumber evidence="2">1.3.3.4</ecNumber>
    </submittedName>
</protein>
<dbReference type="InterPro" id="IPR002937">
    <property type="entry name" value="Amino_oxidase"/>
</dbReference>
<name>A0A517LWH3_9BACT</name>
<dbReference type="Proteomes" id="UP000319557">
    <property type="component" value="Chromosome"/>
</dbReference>
<dbReference type="InterPro" id="IPR036188">
    <property type="entry name" value="FAD/NAD-bd_sf"/>
</dbReference>
<keyword evidence="3" id="KW-1185">Reference proteome</keyword>
<dbReference type="SUPFAM" id="SSF51905">
    <property type="entry name" value="FAD/NAD(P)-binding domain"/>
    <property type="match status" value="1"/>
</dbReference>
<dbReference type="OrthoDB" id="9767561at2"/>
<dbReference type="PROSITE" id="PS51257">
    <property type="entry name" value="PROKAR_LIPOPROTEIN"/>
    <property type="match status" value="1"/>
</dbReference>
<evidence type="ECO:0000313" key="3">
    <source>
        <dbReference type="Proteomes" id="UP000319557"/>
    </source>
</evidence>
<gene>
    <name evidence="2" type="primary">hemY_2</name>
    <name evidence="2" type="ORF">EC9_11490</name>
</gene>
<dbReference type="RefSeq" id="WP_145343057.1">
    <property type="nucleotide sequence ID" value="NZ_CP036261.1"/>
</dbReference>
<proteinExistence type="predicted"/>
<dbReference type="PANTHER" id="PTHR42841">
    <property type="entry name" value="AMINE OXIDASE"/>
    <property type="match status" value="1"/>
</dbReference>
<dbReference type="KEGG" id="ruv:EC9_11490"/>
<evidence type="ECO:0000259" key="1">
    <source>
        <dbReference type="Pfam" id="PF01593"/>
    </source>
</evidence>
<dbReference type="Pfam" id="PF01593">
    <property type="entry name" value="Amino_oxidase"/>
    <property type="match status" value="1"/>
</dbReference>
<dbReference type="EMBL" id="CP036261">
    <property type="protein sequence ID" value="QDS86974.1"/>
    <property type="molecule type" value="Genomic_DNA"/>
</dbReference>
<dbReference type="GO" id="GO:0004729">
    <property type="term" value="F:oxygen-dependent protoporphyrinogen oxidase activity"/>
    <property type="evidence" value="ECO:0007669"/>
    <property type="project" value="UniProtKB-EC"/>
</dbReference>
<accession>A0A517LWH3</accession>
<evidence type="ECO:0000313" key="2">
    <source>
        <dbReference type="EMBL" id="QDS86974.1"/>
    </source>
</evidence>
<sequence>MRDNRKKEVIIIGGGLAGLACGVQLAKRGVDFEILEATDRVGGRVRTDIVDGYRLDHGFQVFLTAYPAAQQLLDYDRLQLRPLEPGALVRCGDQFSSLLDPRRRPASILASALSPVGSLADKLRMARLSRDVCRGELDEIWEHVAQPTRYRLPGLNFSDRFIEQFLQPLLGGIFLDPELQTSSRMMEFVLRMFAQGDAAVPAQGMQAIPQQLAERIPADRLQLESTVSEIEGTTVRMTDGSQRSADQIVIATEGPAAARLLKIDENIPWQQVSCLYFTADEAPLQTKQMILSGETSGPINNLCELSTVAPEYAPAGKTLISVSVLKSDVPAMELHEPVVKQLRSWFGEQVDTWSLLRTFHIPFALPEQSIDRMQTVIKPVQRAGMPIVCGDHRETASIQGALSSGIRAAEAALGGLGDVG</sequence>
<dbReference type="Gene3D" id="3.50.50.60">
    <property type="entry name" value="FAD/NAD(P)-binding domain"/>
    <property type="match status" value="1"/>
</dbReference>
<organism evidence="2 3">
    <name type="scientific">Rosistilla ulvae</name>
    <dbReference type="NCBI Taxonomy" id="1930277"/>
    <lineage>
        <taxon>Bacteria</taxon>
        <taxon>Pseudomonadati</taxon>
        <taxon>Planctomycetota</taxon>
        <taxon>Planctomycetia</taxon>
        <taxon>Pirellulales</taxon>
        <taxon>Pirellulaceae</taxon>
        <taxon>Rosistilla</taxon>
    </lineage>
</organism>
<dbReference type="EC" id="1.3.3.4" evidence="2"/>
<reference evidence="2 3" key="1">
    <citation type="submission" date="2019-02" db="EMBL/GenBank/DDBJ databases">
        <title>Deep-cultivation of Planctomycetes and their phenomic and genomic characterization uncovers novel biology.</title>
        <authorList>
            <person name="Wiegand S."/>
            <person name="Jogler M."/>
            <person name="Boedeker C."/>
            <person name="Pinto D."/>
            <person name="Vollmers J."/>
            <person name="Rivas-Marin E."/>
            <person name="Kohn T."/>
            <person name="Peeters S.H."/>
            <person name="Heuer A."/>
            <person name="Rast P."/>
            <person name="Oberbeckmann S."/>
            <person name="Bunk B."/>
            <person name="Jeske O."/>
            <person name="Meyerdierks A."/>
            <person name="Storesund J.E."/>
            <person name="Kallscheuer N."/>
            <person name="Luecker S."/>
            <person name="Lage O.M."/>
            <person name="Pohl T."/>
            <person name="Merkel B.J."/>
            <person name="Hornburger P."/>
            <person name="Mueller R.-W."/>
            <person name="Bruemmer F."/>
            <person name="Labrenz M."/>
            <person name="Spormann A.M."/>
            <person name="Op den Camp H."/>
            <person name="Overmann J."/>
            <person name="Amann R."/>
            <person name="Jetten M.S.M."/>
            <person name="Mascher T."/>
            <person name="Medema M.H."/>
            <person name="Devos D.P."/>
            <person name="Kaster A.-K."/>
            <person name="Ovreas L."/>
            <person name="Rohde M."/>
            <person name="Galperin M.Y."/>
            <person name="Jogler C."/>
        </authorList>
    </citation>
    <scope>NUCLEOTIDE SEQUENCE [LARGE SCALE GENOMIC DNA]</scope>
    <source>
        <strain evidence="2 3">EC9</strain>
    </source>
</reference>